<organism evidence="1">
    <name type="scientific">bioreactor metagenome</name>
    <dbReference type="NCBI Taxonomy" id="1076179"/>
    <lineage>
        <taxon>unclassified sequences</taxon>
        <taxon>metagenomes</taxon>
        <taxon>ecological metagenomes</taxon>
    </lineage>
</organism>
<name>A0A645CBG7_9ZZZZ</name>
<sequence length="102" mass="11485">MQVIATFIEGNFFRKIATGITGCHDFCIIDENNDHAIRRSGPRNNKTFLLSEEVVFWGTNREYRILRVARITGKLIADELIAGDILIALTIFAVLVNPKGNH</sequence>
<evidence type="ECO:0000313" key="1">
    <source>
        <dbReference type="EMBL" id="MPM74265.1"/>
    </source>
</evidence>
<protein>
    <submittedName>
        <fullName evidence="1">Uncharacterized protein</fullName>
    </submittedName>
</protein>
<accession>A0A645CBG7</accession>
<dbReference type="EMBL" id="VSSQ01025850">
    <property type="protein sequence ID" value="MPM74265.1"/>
    <property type="molecule type" value="Genomic_DNA"/>
</dbReference>
<proteinExistence type="predicted"/>
<dbReference type="AlphaFoldDB" id="A0A645CBG7"/>
<comment type="caution">
    <text evidence="1">The sequence shown here is derived from an EMBL/GenBank/DDBJ whole genome shotgun (WGS) entry which is preliminary data.</text>
</comment>
<reference evidence="1" key="1">
    <citation type="submission" date="2019-08" db="EMBL/GenBank/DDBJ databases">
        <authorList>
            <person name="Kucharzyk K."/>
            <person name="Murdoch R.W."/>
            <person name="Higgins S."/>
            <person name="Loffler F."/>
        </authorList>
    </citation>
    <scope>NUCLEOTIDE SEQUENCE</scope>
</reference>
<gene>
    <name evidence="1" type="ORF">SDC9_121250</name>
</gene>